<feature type="domain" description="Thioredoxin" evidence="5">
    <location>
        <begin position="9"/>
        <end position="129"/>
    </location>
</feature>
<dbReference type="InterPro" id="IPR042235">
    <property type="entry name" value="ZP-C_dom"/>
</dbReference>
<dbReference type="Pfam" id="PF00085">
    <property type="entry name" value="Thioredoxin"/>
    <property type="match status" value="1"/>
</dbReference>
<dbReference type="PANTHER" id="PTHR14002:SF43">
    <property type="entry name" value="DELTA-LIKE PROTEIN"/>
    <property type="match status" value="1"/>
</dbReference>
<dbReference type="InterPro" id="IPR013766">
    <property type="entry name" value="Thioredoxin_domain"/>
</dbReference>
<evidence type="ECO:0000256" key="2">
    <source>
        <dbReference type="ARBA" id="ARBA00023157"/>
    </source>
</evidence>
<keyword evidence="2" id="KW-1015">Disulfide bond</keyword>
<dbReference type="SMART" id="SM00241">
    <property type="entry name" value="ZP"/>
    <property type="match status" value="1"/>
</dbReference>
<keyword evidence="7" id="KW-1185">Reference proteome</keyword>
<evidence type="ECO:0000313" key="6">
    <source>
        <dbReference type="EMBL" id="CAG5080530.1"/>
    </source>
</evidence>
<name>A0ABN7RQ16_OIKDI</name>
<keyword evidence="1 3" id="KW-0732">Signal</keyword>
<dbReference type="Pfam" id="PF00100">
    <property type="entry name" value="Zona_pellucida"/>
    <property type="match status" value="1"/>
</dbReference>
<evidence type="ECO:0000259" key="5">
    <source>
        <dbReference type="PROSITE" id="PS51352"/>
    </source>
</evidence>
<dbReference type="PROSITE" id="PS51352">
    <property type="entry name" value="THIOREDOXIN_2"/>
    <property type="match status" value="1"/>
</dbReference>
<sequence>MFLYICTFLLVNELLAEVIVENLKEWNRELRREGVVLAHFRTKWCSPCDRLEREWDRVQQGPGLQKFQNSFVSTVTVDCTENEEICKRYNVESFPCIISFCDGNKILKLDDDQPRTTESFLKFAQASMDFFHEKDEGVAFRLKSKEELDFVKKSNYDTLNVLFTQHYDLEAKAKFEQVMEQVNFALSSKTRFVVMDLDLVPKGTFNSKPLRIPADKAWVVSYQNGVEKRRQSIDDFNIGDMQVLRKLEVEAEPISKIIQKRVFEGPIINSLKGELIEGVKMQPEEYLYIQLGESAELSEARKTWEKRNDHAWTDICNRPGEFCWTLNDDGECQLNEDCISVDCSEDVMKIEVDNDLLKTDENYEIRLLSGVDEQSCINFAKFYQDNKARKSFLSIPYGDCGMTVTSSRREDDSPTITFEQIVRFDTLDISFKLNAKCNIGAEVTLKPRLGPNNSDYFNVETKEFDHTNSVNGDWGQLFELMFFQDENFSIKSDRNNLMVGEQINVAVYLANQNLKGVKFFIERCFMANSENMFYDIIRGGCISELVSGRFAKNNPYQEEDQRFSFRSFSFRRTASLHQMNFNCVVKICPQSEIDNGKCGIKNSCSDGYKFGENWLTEEIDETTR</sequence>
<organism evidence="6 7">
    <name type="scientific">Oikopleura dioica</name>
    <name type="common">Tunicate</name>
    <dbReference type="NCBI Taxonomy" id="34765"/>
    <lineage>
        <taxon>Eukaryota</taxon>
        <taxon>Metazoa</taxon>
        <taxon>Chordata</taxon>
        <taxon>Tunicata</taxon>
        <taxon>Appendicularia</taxon>
        <taxon>Copelata</taxon>
        <taxon>Oikopleuridae</taxon>
        <taxon>Oikopleura</taxon>
    </lineage>
</organism>
<evidence type="ECO:0000256" key="3">
    <source>
        <dbReference type="SAM" id="SignalP"/>
    </source>
</evidence>
<proteinExistence type="predicted"/>
<dbReference type="PANTHER" id="PTHR14002">
    <property type="entry name" value="ENDOGLIN/TGF-BETA RECEPTOR TYPE III"/>
    <property type="match status" value="1"/>
</dbReference>
<dbReference type="Gene3D" id="3.40.30.10">
    <property type="entry name" value="Glutaredoxin"/>
    <property type="match status" value="1"/>
</dbReference>
<dbReference type="EMBL" id="OU015568">
    <property type="protein sequence ID" value="CAG5080530.1"/>
    <property type="molecule type" value="Genomic_DNA"/>
</dbReference>
<protein>
    <submittedName>
        <fullName evidence="6">Oidioi.mRNA.OKI2018_I69.PAR.g9632.t1.cds</fullName>
    </submittedName>
</protein>
<evidence type="ECO:0000259" key="4">
    <source>
        <dbReference type="PROSITE" id="PS51034"/>
    </source>
</evidence>
<evidence type="ECO:0000313" key="7">
    <source>
        <dbReference type="Proteomes" id="UP001158576"/>
    </source>
</evidence>
<evidence type="ECO:0000256" key="1">
    <source>
        <dbReference type="ARBA" id="ARBA00022729"/>
    </source>
</evidence>
<dbReference type="CDD" id="cd02961">
    <property type="entry name" value="PDI_a_family"/>
    <property type="match status" value="1"/>
</dbReference>
<accession>A0ABN7RQ16</accession>
<dbReference type="PROSITE" id="PS51034">
    <property type="entry name" value="ZP_2"/>
    <property type="match status" value="1"/>
</dbReference>
<dbReference type="SUPFAM" id="SSF52833">
    <property type="entry name" value="Thioredoxin-like"/>
    <property type="match status" value="1"/>
</dbReference>
<feature type="chain" id="PRO_5045594206" evidence="3">
    <location>
        <begin position="17"/>
        <end position="624"/>
    </location>
</feature>
<dbReference type="Proteomes" id="UP001158576">
    <property type="component" value="Chromosome PAR"/>
</dbReference>
<dbReference type="InterPro" id="IPR036249">
    <property type="entry name" value="Thioredoxin-like_sf"/>
</dbReference>
<dbReference type="Gene3D" id="2.60.40.4100">
    <property type="entry name" value="Zona pellucida, ZP-C domain"/>
    <property type="match status" value="1"/>
</dbReference>
<feature type="domain" description="ZP" evidence="4">
    <location>
        <begin position="342"/>
        <end position="605"/>
    </location>
</feature>
<gene>
    <name evidence="6" type="ORF">OKIOD_LOCUS1190</name>
</gene>
<reference evidence="6 7" key="1">
    <citation type="submission" date="2021-04" db="EMBL/GenBank/DDBJ databases">
        <authorList>
            <person name="Bliznina A."/>
        </authorList>
    </citation>
    <scope>NUCLEOTIDE SEQUENCE [LARGE SCALE GENOMIC DNA]</scope>
</reference>
<feature type="signal peptide" evidence="3">
    <location>
        <begin position="1"/>
        <end position="16"/>
    </location>
</feature>
<dbReference type="InterPro" id="IPR055355">
    <property type="entry name" value="ZP-C"/>
</dbReference>
<dbReference type="InterPro" id="IPR001507">
    <property type="entry name" value="ZP_dom"/>
</dbReference>